<name>A0A2S8BNS7_9MYCO</name>
<gene>
    <name evidence="2" type="ORF">C1Y40_01547</name>
</gene>
<evidence type="ECO:0000256" key="1">
    <source>
        <dbReference type="SAM" id="Phobius"/>
    </source>
</evidence>
<comment type="caution">
    <text evidence="2">The sequence shown here is derived from an EMBL/GenBank/DDBJ whole genome shotgun (WGS) entry which is preliminary data.</text>
</comment>
<keyword evidence="1" id="KW-0472">Membrane</keyword>
<feature type="transmembrane region" description="Helical" evidence="1">
    <location>
        <begin position="12"/>
        <end position="35"/>
    </location>
</feature>
<evidence type="ECO:0000313" key="3">
    <source>
        <dbReference type="Proteomes" id="UP000238296"/>
    </source>
</evidence>
<keyword evidence="1" id="KW-1133">Transmembrane helix</keyword>
<proteinExistence type="predicted"/>
<organism evidence="2 3">
    <name type="scientific">Mycobacterium talmoniae</name>
    <dbReference type="NCBI Taxonomy" id="1858794"/>
    <lineage>
        <taxon>Bacteria</taxon>
        <taxon>Bacillati</taxon>
        <taxon>Actinomycetota</taxon>
        <taxon>Actinomycetes</taxon>
        <taxon>Mycobacteriales</taxon>
        <taxon>Mycobacteriaceae</taxon>
        <taxon>Mycobacterium</taxon>
    </lineage>
</organism>
<dbReference type="Proteomes" id="UP000238296">
    <property type="component" value="Unassembled WGS sequence"/>
</dbReference>
<dbReference type="EMBL" id="PPEA01000217">
    <property type="protein sequence ID" value="PQM48236.1"/>
    <property type="molecule type" value="Genomic_DNA"/>
</dbReference>
<protein>
    <submittedName>
        <fullName evidence="2">Uncharacterized protein</fullName>
    </submittedName>
</protein>
<keyword evidence="1" id="KW-0812">Transmembrane</keyword>
<reference evidence="2 3" key="1">
    <citation type="journal article" date="2017" name="Int. J. Syst. Evol. Microbiol.">
        <title>Mycobacterium talmoniae sp. nov., a slowly growing mycobacterium isolated from human respiratory samples.</title>
        <authorList>
            <person name="Davidson R.M."/>
            <person name="DeGroote M.A."/>
            <person name="Marola J.L."/>
            <person name="Buss S."/>
            <person name="Jones V."/>
            <person name="McNeil M.R."/>
            <person name="Freifeld A.G."/>
            <person name="Elaine Epperson L."/>
            <person name="Hasan N.A."/>
            <person name="Jackson M."/>
            <person name="Iwen P.C."/>
            <person name="Salfinger M."/>
            <person name="Strong M."/>
        </authorList>
    </citation>
    <scope>NUCLEOTIDE SEQUENCE [LARGE SCALE GENOMIC DNA]</scope>
    <source>
        <strain evidence="2 3">ATCC BAA-2683</strain>
    </source>
</reference>
<dbReference type="AlphaFoldDB" id="A0A2S8BNS7"/>
<evidence type="ECO:0000313" key="2">
    <source>
        <dbReference type="EMBL" id="PQM48236.1"/>
    </source>
</evidence>
<sequence length="39" mass="4925">MNDQDRKRKRAMIAFQLFAYGWLLSMFLIQLHMYMVRDW</sequence>
<accession>A0A2S8BNS7</accession>